<dbReference type="AlphaFoldDB" id="F4Q289"/>
<dbReference type="RefSeq" id="XP_004366150.1">
    <property type="nucleotide sequence ID" value="XM_004366093.1"/>
</dbReference>
<protein>
    <submittedName>
        <fullName evidence="2">Uncharacterized protein</fullName>
    </submittedName>
</protein>
<evidence type="ECO:0000313" key="2">
    <source>
        <dbReference type="EMBL" id="EGG18109.1"/>
    </source>
</evidence>
<gene>
    <name evidence="2" type="ORF">DFA_06776</name>
</gene>
<evidence type="ECO:0000256" key="1">
    <source>
        <dbReference type="SAM" id="MobiDB-lite"/>
    </source>
</evidence>
<dbReference type="GeneID" id="14870093"/>
<sequence>MDDQSSDIKRLEYTSRMIRQRQHNHHSHHHHHHHNHLISNEDGENPYHQMSISVYDQLYQSPVLQPTMTSSTMITTPLQQPESMSANSTPDVIAIGQSVGDVVMTPMHGTTQPPQLQDNTFNPIPLFDENGQPLGQFKVKVKVSIEDQQVPSTPITSILSNQHLNGNVKRPPPFQLL</sequence>
<keyword evidence="3" id="KW-1185">Reference proteome</keyword>
<dbReference type="KEGG" id="dfa:DFA_06776"/>
<reference evidence="3" key="1">
    <citation type="journal article" date="2011" name="Genome Res.">
        <title>Phylogeny-wide analysis of social amoeba genomes highlights ancient origins for complex intercellular communication.</title>
        <authorList>
            <person name="Heidel A.J."/>
            <person name="Lawal H.M."/>
            <person name="Felder M."/>
            <person name="Schilde C."/>
            <person name="Helps N.R."/>
            <person name="Tunggal B."/>
            <person name="Rivero F."/>
            <person name="John U."/>
            <person name="Schleicher M."/>
            <person name="Eichinger L."/>
            <person name="Platzer M."/>
            <person name="Noegel A.A."/>
            <person name="Schaap P."/>
            <person name="Gloeckner G."/>
        </authorList>
    </citation>
    <scope>NUCLEOTIDE SEQUENCE [LARGE SCALE GENOMIC DNA]</scope>
    <source>
        <strain evidence="3">SH3</strain>
    </source>
</reference>
<accession>F4Q289</accession>
<name>F4Q289_CACFS</name>
<dbReference type="Proteomes" id="UP000007797">
    <property type="component" value="Unassembled WGS sequence"/>
</dbReference>
<dbReference type="EMBL" id="GL883020">
    <property type="protein sequence ID" value="EGG18109.1"/>
    <property type="molecule type" value="Genomic_DNA"/>
</dbReference>
<feature type="compositionally biased region" description="Basic residues" evidence="1">
    <location>
        <begin position="20"/>
        <end position="36"/>
    </location>
</feature>
<feature type="region of interest" description="Disordered" evidence="1">
    <location>
        <begin position="20"/>
        <end position="45"/>
    </location>
</feature>
<proteinExistence type="predicted"/>
<evidence type="ECO:0000313" key="3">
    <source>
        <dbReference type="Proteomes" id="UP000007797"/>
    </source>
</evidence>
<organism evidence="2 3">
    <name type="scientific">Cavenderia fasciculata</name>
    <name type="common">Slime mold</name>
    <name type="synonym">Dictyostelium fasciculatum</name>
    <dbReference type="NCBI Taxonomy" id="261658"/>
    <lineage>
        <taxon>Eukaryota</taxon>
        <taxon>Amoebozoa</taxon>
        <taxon>Evosea</taxon>
        <taxon>Eumycetozoa</taxon>
        <taxon>Dictyostelia</taxon>
        <taxon>Acytosteliales</taxon>
        <taxon>Cavenderiaceae</taxon>
        <taxon>Cavenderia</taxon>
    </lineage>
</organism>